<dbReference type="InterPro" id="IPR007182">
    <property type="entry name" value="MnhB"/>
</dbReference>
<dbReference type="PANTHER" id="PTHR33932:SF4">
    <property type="entry name" value="NA(+)_H(+) ANTIPORTER SUBUNIT B"/>
    <property type="match status" value="1"/>
</dbReference>
<feature type="domain" description="Na+/H+ antiporter MnhB subunit-related protein" evidence="8">
    <location>
        <begin position="4"/>
        <end position="122"/>
    </location>
</feature>
<dbReference type="OrthoDB" id="9798859at2"/>
<keyword evidence="6 7" id="KW-0472">Membrane</keyword>
<sequence>MSIIFSTMSRLVFVLLLVVSVYMLFRGHNEPGGGFIGGLFAALGFALLALAANVETARRALMVHPVVLMGCGLFLSFVSGLPGLFSDGSFLTHWWAELGSAHVGTATIFDIGVFMVVIGGVLSLVFRFYEGVEQ</sequence>
<evidence type="ECO:0000313" key="10">
    <source>
        <dbReference type="Proteomes" id="UP000183900"/>
    </source>
</evidence>
<keyword evidence="10" id="KW-1185">Reference proteome</keyword>
<dbReference type="AlphaFoldDB" id="A0A0K6HNV9"/>
<dbReference type="InterPro" id="IPR050622">
    <property type="entry name" value="CPA3_antiporter_subunitB"/>
</dbReference>
<proteinExistence type="inferred from homology"/>
<dbReference type="Proteomes" id="UP000183900">
    <property type="component" value="Unassembled WGS sequence"/>
</dbReference>
<evidence type="ECO:0000256" key="7">
    <source>
        <dbReference type="SAM" id="Phobius"/>
    </source>
</evidence>
<evidence type="ECO:0000256" key="4">
    <source>
        <dbReference type="ARBA" id="ARBA00022692"/>
    </source>
</evidence>
<dbReference type="PANTHER" id="PTHR33932">
    <property type="entry name" value="NA(+)/H(+) ANTIPORTER SUBUNIT B"/>
    <property type="match status" value="1"/>
</dbReference>
<accession>A0A0K6HNV9</accession>
<gene>
    <name evidence="9" type="ORF">Ga0061067_101571</name>
</gene>
<feature type="transmembrane region" description="Helical" evidence="7">
    <location>
        <begin position="105"/>
        <end position="129"/>
    </location>
</feature>
<feature type="transmembrane region" description="Helical" evidence="7">
    <location>
        <begin position="7"/>
        <end position="25"/>
    </location>
</feature>
<evidence type="ECO:0000259" key="8">
    <source>
        <dbReference type="Pfam" id="PF04039"/>
    </source>
</evidence>
<name>A0A0K6HNV9_9HYPH</name>
<comment type="subcellular location">
    <subcellularLocation>
        <location evidence="1">Cell membrane</location>
        <topology evidence="1">Multi-pass membrane protein</topology>
    </subcellularLocation>
</comment>
<evidence type="ECO:0000256" key="1">
    <source>
        <dbReference type="ARBA" id="ARBA00004651"/>
    </source>
</evidence>
<dbReference type="GO" id="GO:0005886">
    <property type="term" value="C:plasma membrane"/>
    <property type="evidence" value="ECO:0007669"/>
    <property type="project" value="UniProtKB-SubCell"/>
</dbReference>
<feature type="transmembrane region" description="Helical" evidence="7">
    <location>
        <begin position="31"/>
        <end position="54"/>
    </location>
</feature>
<keyword evidence="3" id="KW-1003">Cell membrane</keyword>
<evidence type="ECO:0000256" key="2">
    <source>
        <dbReference type="ARBA" id="ARBA00009425"/>
    </source>
</evidence>
<feature type="transmembrane region" description="Helical" evidence="7">
    <location>
        <begin position="66"/>
        <end position="85"/>
    </location>
</feature>
<reference evidence="10" key="1">
    <citation type="submission" date="2015-08" db="EMBL/GenBank/DDBJ databases">
        <authorList>
            <person name="Varghese N."/>
        </authorList>
    </citation>
    <scope>NUCLEOTIDE SEQUENCE [LARGE SCALE GENOMIC DNA]</scope>
    <source>
        <strain evidence="10">DSM 23407</strain>
    </source>
</reference>
<dbReference type="Pfam" id="PF04039">
    <property type="entry name" value="MnhB"/>
    <property type="match status" value="1"/>
</dbReference>
<evidence type="ECO:0000256" key="6">
    <source>
        <dbReference type="ARBA" id="ARBA00023136"/>
    </source>
</evidence>
<dbReference type="RefSeq" id="WP_055454263.1">
    <property type="nucleotide sequence ID" value="NZ_CYHE01000001.1"/>
</dbReference>
<evidence type="ECO:0000313" key="9">
    <source>
        <dbReference type="EMBL" id="CUA92493.1"/>
    </source>
</evidence>
<keyword evidence="4 7" id="KW-0812">Transmembrane</keyword>
<protein>
    <submittedName>
        <fullName evidence="9">Multisubunit sodium/proton antiporter, MrpB subunit (TC 2.A.63.1)</fullName>
    </submittedName>
</protein>
<dbReference type="EMBL" id="CYHE01000001">
    <property type="protein sequence ID" value="CUA92493.1"/>
    <property type="molecule type" value="Genomic_DNA"/>
</dbReference>
<evidence type="ECO:0000256" key="3">
    <source>
        <dbReference type="ARBA" id="ARBA00022475"/>
    </source>
</evidence>
<evidence type="ECO:0000256" key="5">
    <source>
        <dbReference type="ARBA" id="ARBA00022989"/>
    </source>
</evidence>
<organism evidence="9 10">
    <name type="scientific">Pannonibacter indicus</name>
    <dbReference type="NCBI Taxonomy" id="466044"/>
    <lineage>
        <taxon>Bacteria</taxon>
        <taxon>Pseudomonadati</taxon>
        <taxon>Pseudomonadota</taxon>
        <taxon>Alphaproteobacteria</taxon>
        <taxon>Hyphomicrobiales</taxon>
        <taxon>Stappiaceae</taxon>
        <taxon>Pannonibacter</taxon>
    </lineage>
</organism>
<keyword evidence="5 7" id="KW-1133">Transmembrane helix</keyword>
<comment type="similarity">
    <text evidence="2">Belongs to the CPA3 antiporters (TC 2.A.63) subunit B family.</text>
</comment>